<keyword evidence="2" id="KW-0479">Metal-binding</keyword>
<dbReference type="PANTHER" id="PTHR34978">
    <property type="entry name" value="POSSIBLE SENSOR-TRANSDUCER PROTEIN BLAR"/>
    <property type="match status" value="1"/>
</dbReference>
<evidence type="ECO:0000256" key="2">
    <source>
        <dbReference type="ARBA" id="ARBA00022723"/>
    </source>
</evidence>
<evidence type="ECO:0000259" key="8">
    <source>
        <dbReference type="Pfam" id="PF01435"/>
    </source>
</evidence>
<feature type="transmembrane region" description="Helical" evidence="7">
    <location>
        <begin position="6"/>
        <end position="25"/>
    </location>
</feature>
<comment type="similarity">
    <text evidence="6">Belongs to the peptidase M48 family.</text>
</comment>
<keyword evidence="5 6" id="KW-0482">Metalloprotease</keyword>
<evidence type="ECO:0000313" key="9">
    <source>
        <dbReference type="EMBL" id="RJN32366.1"/>
    </source>
</evidence>
<dbReference type="InterPro" id="IPR052173">
    <property type="entry name" value="Beta-lactam_resp_regulator"/>
</dbReference>
<keyword evidence="7" id="KW-1133">Transmembrane helix</keyword>
<evidence type="ECO:0000256" key="7">
    <source>
        <dbReference type="SAM" id="Phobius"/>
    </source>
</evidence>
<accession>A0A3A4F3E6</accession>
<keyword evidence="1 6" id="KW-0645">Protease</keyword>
<reference evidence="9 10" key="1">
    <citation type="submission" date="2018-09" db="EMBL/GenBank/DDBJ databases">
        <title>Nesterenkonia natronophila sp. nov., an alkaliphilic actinobacteriume isolated from a soda lake, and emended description of the genus Nesterenkonia.</title>
        <authorList>
            <person name="Menes R.J."/>
            <person name="Iriarte A."/>
        </authorList>
    </citation>
    <scope>NUCLEOTIDE SEQUENCE [LARGE SCALE GENOMIC DNA]</scope>
    <source>
        <strain evidence="9 10">M8</strain>
    </source>
</reference>
<dbReference type="Gene3D" id="3.30.2010.10">
    <property type="entry name" value="Metalloproteases ('zincins'), catalytic domain"/>
    <property type="match status" value="1"/>
</dbReference>
<dbReference type="GO" id="GO:0004222">
    <property type="term" value="F:metalloendopeptidase activity"/>
    <property type="evidence" value="ECO:0007669"/>
    <property type="project" value="InterPro"/>
</dbReference>
<dbReference type="InterPro" id="IPR001915">
    <property type="entry name" value="Peptidase_M48"/>
</dbReference>
<comment type="cofactor">
    <cofactor evidence="6">
        <name>Zn(2+)</name>
        <dbReference type="ChEBI" id="CHEBI:29105"/>
    </cofactor>
    <text evidence="6">Binds 1 zinc ion per subunit.</text>
</comment>
<dbReference type="EMBL" id="QYZP01000001">
    <property type="protein sequence ID" value="RJN32366.1"/>
    <property type="molecule type" value="Genomic_DNA"/>
</dbReference>
<proteinExistence type="inferred from homology"/>
<organism evidence="9 10">
    <name type="scientific">Nesterenkonia natronophila</name>
    <dbReference type="NCBI Taxonomy" id="2174932"/>
    <lineage>
        <taxon>Bacteria</taxon>
        <taxon>Bacillati</taxon>
        <taxon>Actinomycetota</taxon>
        <taxon>Actinomycetes</taxon>
        <taxon>Micrococcales</taxon>
        <taxon>Micrococcaceae</taxon>
        <taxon>Nesterenkonia</taxon>
    </lineage>
</organism>
<keyword evidence="3 6" id="KW-0378">Hydrolase</keyword>
<sequence length="331" mass="34507">MSALPLALLMVGVVVAVAFVGRPLIQAATPLLTRFPRATVLSLGGGLLLWMASVIAAGLFLAWALTGPSPLPAPMAEVCQRCLEASNPFASGVAVETSVPSVVFLLAPALALAVVMVLGLRSVFKRHAQLRTTCQTLLPVGRRKNVAGYQVTVVADPQPAAFALGRHSCGIIVSTGLLEALDEQELRAVLEHEAAHLRERHHLILDFIGSITGPLRWVPFAAAIADAVPHYLEISADNAAQRKVGTRALASALLIMGDASNAQRTATQQSGPQRMMLAAGPERVRQLISPADPRQGTLGAMAIFAIMTVLVVTSTAAHGAAIAAVVTGCAI</sequence>
<dbReference type="RefSeq" id="WP_119901412.1">
    <property type="nucleotide sequence ID" value="NZ_QYZP01000001.1"/>
</dbReference>
<evidence type="ECO:0000256" key="5">
    <source>
        <dbReference type="ARBA" id="ARBA00023049"/>
    </source>
</evidence>
<dbReference type="Pfam" id="PF01435">
    <property type="entry name" value="Peptidase_M48"/>
    <property type="match status" value="1"/>
</dbReference>
<feature type="domain" description="Peptidase M48" evidence="8">
    <location>
        <begin position="126"/>
        <end position="212"/>
    </location>
</feature>
<keyword evidence="4 6" id="KW-0862">Zinc</keyword>
<dbReference type="OrthoDB" id="9785340at2"/>
<comment type="caution">
    <text evidence="9">The sequence shown here is derived from an EMBL/GenBank/DDBJ whole genome shotgun (WGS) entry which is preliminary data.</text>
</comment>
<evidence type="ECO:0000256" key="6">
    <source>
        <dbReference type="RuleBase" id="RU003983"/>
    </source>
</evidence>
<dbReference type="GO" id="GO:0006508">
    <property type="term" value="P:proteolysis"/>
    <property type="evidence" value="ECO:0007669"/>
    <property type="project" value="UniProtKB-KW"/>
</dbReference>
<dbReference type="GO" id="GO:0046872">
    <property type="term" value="F:metal ion binding"/>
    <property type="evidence" value="ECO:0007669"/>
    <property type="project" value="UniProtKB-KW"/>
</dbReference>
<feature type="transmembrane region" description="Helical" evidence="7">
    <location>
        <begin position="302"/>
        <end position="326"/>
    </location>
</feature>
<feature type="transmembrane region" description="Helical" evidence="7">
    <location>
        <begin position="102"/>
        <end position="124"/>
    </location>
</feature>
<dbReference type="CDD" id="cd07326">
    <property type="entry name" value="M56_BlaR1_MecR1_like"/>
    <property type="match status" value="1"/>
</dbReference>
<evidence type="ECO:0000256" key="3">
    <source>
        <dbReference type="ARBA" id="ARBA00022801"/>
    </source>
</evidence>
<keyword evidence="7" id="KW-0812">Transmembrane</keyword>
<dbReference type="AlphaFoldDB" id="A0A3A4F3E6"/>
<keyword evidence="7" id="KW-0472">Membrane</keyword>
<keyword evidence="10" id="KW-1185">Reference proteome</keyword>
<dbReference type="Proteomes" id="UP000266615">
    <property type="component" value="Unassembled WGS sequence"/>
</dbReference>
<evidence type="ECO:0000256" key="4">
    <source>
        <dbReference type="ARBA" id="ARBA00022833"/>
    </source>
</evidence>
<evidence type="ECO:0000256" key="1">
    <source>
        <dbReference type="ARBA" id="ARBA00022670"/>
    </source>
</evidence>
<dbReference type="PANTHER" id="PTHR34978:SF3">
    <property type="entry name" value="SLR0241 PROTEIN"/>
    <property type="match status" value="1"/>
</dbReference>
<gene>
    <name evidence="9" type="ORF">D3250_00430</name>
</gene>
<evidence type="ECO:0000313" key="10">
    <source>
        <dbReference type="Proteomes" id="UP000266615"/>
    </source>
</evidence>
<protein>
    <submittedName>
        <fullName evidence="9">M56 family peptidase</fullName>
    </submittedName>
</protein>
<feature type="transmembrane region" description="Helical" evidence="7">
    <location>
        <begin position="46"/>
        <end position="65"/>
    </location>
</feature>
<name>A0A3A4F3E6_9MICC</name>